<dbReference type="PANTHER" id="PTHR43205">
    <property type="entry name" value="PROSTAGLANDIN REDUCTASE"/>
    <property type="match status" value="1"/>
</dbReference>
<dbReference type="EMBL" id="JAQQEZ010000040">
    <property type="protein sequence ID" value="MFM0006384.1"/>
    <property type="molecule type" value="Genomic_DNA"/>
</dbReference>
<organism evidence="3 4">
    <name type="scientific">Paraburkholderia dipogonis</name>
    <dbReference type="NCBI Taxonomy" id="1211383"/>
    <lineage>
        <taxon>Bacteria</taxon>
        <taxon>Pseudomonadati</taxon>
        <taxon>Pseudomonadota</taxon>
        <taxon>Betaproteobacteria</taxon>
        <taxon>Burkholderiales</taxon>
        <taxon>Burkholderiaceae</taxon>
        <taxon>Paraburkholderia</taxon>
    </lineage>
</organism>
<evidence type="ECO:0000313" key="4">
    <source>
        <dbReference type="Proteomes" id="UP001629230"/>
    </source>
</evidence>
<protein>
    <submittedName>
        <fullName evidence="3">NADP-dependent oxidoreductase</fullName>
    </submittedName>
</protein>
<dbReference type="InterPro" id="IPR036291">
    <property type="entry name" value="NAD(P)-bd_dom_sf"/>
</dbReference>
<dbReference type="SUPFAM" id="SSF51735">
    <property type="entry name" value="NAD(P)-binding Rossmann-fold domains"/>
    <property type="match status" value="1"/>
</dbReference>
<dbReference type="Pfam" id="PF00107">
    <property type="entry name" value="ADH_zinc_N"/>
    <property type="match status" value="1"/>
</dbReference>
<proteinExistence type="predicted"/>
<gene>
    <name evidence="3" type="ORF">PQR57_36045</name>
</gene>
<dbReference type="Gene3D" id="3.90.180.10">
    <property type="entry name" value="Medium-chain alcohol dehydrogenases, catalytic domain"/>
    <property type="match status" value="1"/>
</dbReference>
<name>A0ABW9B3Z1_9BURK</name>
<reference evidence="3 4" key="1">
    <citation type="journal article" date="2024" name="Chem. Sci.">
        <title>Discovery of megapolipeptins by genome mining of a Burkholderiales bacteria collection.</title>
        <authorList>
            <person name="Paulo B.S."/>
            <person name="Recchia M.J.J."/>
            <person name="Lee S."/>
            <person name="Fergusson C.H."/>
            <person name="Romanowski S.B."/>
            <person name="Hernandez A."/>
            <person name="Krull N."/>
            <person name="Liu D.Y."/>
            <person name="Cavanagh H."/>
            <person name="Bos A."/>
            <person name="Gray C.A."/>
            <person name="Murphy B.T."/>
            <person name="Linington R.G."/>
            <person name="Eustaquio A.S."/>
        </authorList>
    </citation>
    <scope>NUCLEOTIDE SEQUENCE [LARGE SCALE GENOMIC DNA]</scope>
    <source>
        <strain evidence="3 4">RL17-350-BIC-A</strain>
    </source>
</reference>
<dbReference type="InterPro" id="IPR013149">
    <property type="entry name" value="ADH-like_C"/>
</dbReference>
<accession>A0ABW9B3Z1</accession>
<dbReference type="PANTHER" id="PTHR43205:SF7">
    <property type="entry name" value="PROSTAGLANDIN REDUCTASE 1"/>
    <property type="match status" value="1"/>
</dbReference>
<sequence length="393" mass="43387">MTVHKTKISLHETRRQRSRSCLVKSVIPTSQRLRATQVNRSHRIAVTPEIQSMNARYSNRQWFYVKRPTSRVGSEHYELRESEISGPLAQNEVIVRARYISVDPYIRIQQHERNTYDAPHPLGIVQRSGVVGEVVESASPLFAKGDWVSTYSGWQLYARCHHSEPTKLDPVSAPVSTALGVLGMPGRIAWFGLMEAGRPRPGDTLVVSGAAGAVGSLVAQFGKKAGCKVVGIAGGPDKCRFLLDELKLDRAVDYREHKTHEDLTSALLEATGGVDVYFDNVGGPITDAVIPLIKRRARIVICGAISQYDGGLDTPDVGPRFLQHMLFQRATIQGVLARDYTNRMDEMVAQVAPWVKSGEIVFKETFVDGFEQLPAALNSLFEGGNIGKLLVRV</sequence>
<feature type="domain" description="Enoyl reductase (ER)" evidence="2">
    <location>
        <begin position="73"/>
        <end position="391"/>
    </location>
</feature>
<dbReference type="InterPro" id="IPR020843">
    <property type="entry name" value="ER"/>
</dbReference>
<comment type="caution">
    <text evidence="3">The sequence shown here is derived from an EMBL/GenBank/DDBJ whole genome shotgun (WGS) entry which is preliminary data.</text>
</comment>
<keyword evidence="4" id="KW-1185">Reference proteome</keyword>
<dbReference type="RefSeq" id="WP_408180907.1">
    <property type="nucleotide sequence ID" value="NZ_JAQQEZ010000040.1"/>
</dbReference>
<dbReference type="SUPFAM" id="SSF50129">
    <property type="entry name" value="GroES-like"/>
    <property type="match status" value="1"/>
</dbReference>
<evidence type="ECO:0000313" key="3">
    <source>
        <dbReference type="EMBL" id="MFM0006384.1"/>
    </source>
</evidence>
<dbReference type="InterPro" id="IPR011032">
    <property type="entry name" value="GroES-like_sf"/>
</dbReference>
<evidence type="ECO:0000259" key="2">
    <source>
        <dbReference type="SMART" id="SM00829"/>
    </source>
</evidence>
<dbReference type="InterPro" id="IPR045010">
    <property type="entry name" value="MDR_fam"/>
</dbReference>
<dbReference type="Pfam" id="PF16884">
    <property type="entry name" value="ADH_N_2"/>
    <property type="match status" value="1"/>
</dbReference>
<dbReference type="Gene3D" id="3.40.50.720">
    <property type="entry name" value="NAD(P)-binding Rossmann-like Domain"/>
    <property type="match status" value="1"/>
</dbReference>
<dbReference type="SMART" id="SM00829">
    <property type="entry name" value="PKS_ER"/>
    <property type="match status" value="1"/>
</dbReference>
<dbReference type="Proteomes" id="UP001629230">
    <property type="component" value="Unassembled WGS sequence"/>
</dbReference>
<evidence type="ECO:0000256" key="1">
    <source>
        <dbReference type="ARBA" id="ARBA00023002"/>
    </source>
</evidence>
<dbReference type="InterPro" id="IPR041694">
    <property type="entry name" value="ADH_N_2"/>
</dbReference>
<dbReference type="CDD" id="cd05288">
    <property type="entry name" value="PGDH"/>
    <property type="match status" value="1"/>
</dbReference>
<keyword evidence="1" id="KW-0560">Oxidoreductase</keyword>